<dbReference type="PATRIC" id="fig|1360.106.peg.1559"/>
<sequence length="46" mass="5617">MVFKDVEPIILFVFIFNKLTDVLKIDLQKRVYLSEEDSEMRKIWIL</sequence>
<dbReference type="EMBL" id="LKLP01000084">
    <property type="protein sequence ID" value="KSU08281.1"/>
    <property type="molecule type" value="Genomic_DNA"/>
</dbReference>
<name>A0A0V8D4W7_LACLL</name>
<evidence type="ECO:0000313" key="2">
    <source>
        <dbReference type="Proteomes" id="UP000054230"/>
    </source>
</evidence>
<dbReference type="Proteomes" id="UP000054230">
    <property type="component" value="Unassembled WGS sequence"/>
</dbReference>
<evidence type="ECO:0000313" key="1">
    <source>
        <dbReference type="EMBL" id="KSU08281.1"/>
    </source>
</evidence>
<proteinExistence type="predicted"/>
<protein>
    <submittedName>
        <fullName evidence="1">Uncharacterized protein</fullName>
    </submittedName>
</protein>
<comment type="caution">
    <text evidence="1">The sequence shown here is derived from an EMBL/GenBank/DDBJ whole genome shotgun (WGS) entry which is preliminary data.</text>
</comment>
<dbReference type="AlphaFoldDB" id="A0A0V8D4W7"/>
<reference evidence="2" key="1">
    <citation type="submission" date="2015-10" db="EMBL/GenBank/DDBJ databases">
        <title>Draft Genome Sequences of 11 Lactococcus lactis subspecies cremoris strains.</title>
        <authorList>
            <person name="Wels M."/>
            <person name="Backus L."/>
            <person name="Boekhorst J."/>
            <person name="Dijkstra A."/>
            <person name="Beerthuizen M."/>
            <person name="Kelly W."/>
            <person name="Siezen R."/>
            <person name="Bachmann H."/>
            <person name="Van Hijum S."/>
        </authorList>
    </citation>
    <scope>NUCLEOTIDE SEQUENCE [LARGE SCALE GENOMIC DNA]</scope>
    <source>
        <strain evidence="2">LMG8520</strain>
    </source>
</reference>
<gene>
    <name evidence="1" type="ORF">LMG8520_1704</name>
</gene>
<organism evidence="1 2">
    <name type="scientific">Lactococcus lactis subsp. lactis</name>
    <name type="common">Streptococcus lactis</name>
    <dbReference type="NCBI Taxonomy" id="1360"/>
    <lineage>
        <taxon>Bacteria</taxon>
        <taxon>Bacillati</taxon>
        <taxon>Bacillota</taxon>
        <taxon>Bacilli</taxon>
        <taxon>Lactobacillales</taxon>
        <taxon>Streptococcaceae</taxon>
        <taxon>Lactococcus</taxon>
    </lineage>
</organism>
<accession>A0A0V8D4W7</accession>